<organism evidence="9 10">
    <name type="scientific">[Clostridium] polysaccharolyticum</name>
    <dbReference type="NCBI Taxonomy" id="29364"/>
    <lineage>
        <taxon>Bacteria</taxon>
        <taxon>Bacillati</taxon>
        <taxon>Bacillota</taxon>
        <taxon>Clostridia</taxon>
        <taxon>Lachnospirales</taxon>
        <taxon>Lachnospiraceae</taxon>
    </lineage>
</organism>
<dbReference type="SUPFAM" id="SSF88659">
    <property type="entry name" value="Sigma3 and sigma4 domains of RNA polymerase sigma factors"/>
    <property type="match status" value="1"/>
</dbReference>
<evidence type="ECO:0000256" key="5">
    <source>
        <dbReference type="ARBA" id="ARBA00023125"/>
    </source>
</evidence>
<dbReference type="SUPFAM" id="SSF88946">
    <property type="entry name" value="Sigma2 domain of RNA polymerase sigma factors"/>
    <property type="match status" value="1"/>
</dbReference>
<dbReference type="NCBIfam" id="NF004471">
    <property type="entry name" value="PRK05803.1"/>
    <property type="match status" value="1"/>
</dbReference>
<dbReference type="PROSITE" id="PS50943">
    <property type="entry name" value="HTH_CROC1"/>
    <property type="match status" value="1"/>
</dbReference>
<dbReference type="InterPro" id="IPR000943">
    <property type="entry name" value="RNA_pol_sigma70"/>
</dbReference>
<evidence type="ECO:0000313" key="9">
    <source>
        <dbReference type="EMBL" id="SES62499.1"/>
    </source>
</evidence>
<dbReference type="InterPro" id="IPR013325">
    <property type="entry name" value="RNA_pol_sigma_r2"/>
</dbReference>
<dbReference type="PANTHER" id="PTHR30376">
    <property type="entry name" value="SIGMA FACTOR RPOH HEAT SHOCK RELATED"/>
    <property type="match status" value="1"/>
</dbReference>
<dbReference type="InterPro" id="IPR014200">
    <property type="entry name" value="RNA_pol_sigma-E"/>
</dbReference>
<comment type="similarity">
    <text evidence="1 7">Belongs to the sigma-70 factor family.</text>
</comment>
<dbReference type="InterPro" id="IPR014284">
    <property type="entry name" value="RNA_pol_sigma-70_dom"/>
</dbReference>
<dbReference type="PRINTS" id="PR00046">
    <property type="entry name" value="SIGMA70FCT"/>
</dbReference>
<evidence type="ECO:0000256" key="3">
    <source>
        <dbReference type="ARBA" id="ARBA00023015"/>
    </source>
</evidence>
<dbReference type="EMBL" id="FOHN01000001">
    <property type="protein sequence ID" value="SES62499.1"/>
    <property type="molecule type" value="Genomic_DNA"/>
</dbReference>
<protein>
    <recommendedName>
        <fullName evidence="7">RNA polymerase sigma factor</fullName>
    </recommendedName>
</protein>
<dbReference type="CDD" id="cd06171">
    <property type="entry name" value="Sigma70_r4"/>
    <property type="match status" value="1"/>
</dbReference>
<dbReference type="Gene3D" id="1.10.10.10">
    <property type="entry name" value="Winged helix-like DNA-binding domain superfamily/Winged helix DNA-binding domain"/>
    <property type="match status" value="1"/>
</dbReference>
<reference evidence="9 10" key="1">
    <citation type="submission" date="2016-10" db="EMBL/GenBank/DDBJ databases">
        <authorList>
            <person name="de Groot N.N."/>
        </authorList>
    </citation>
    <scope>NUCLEOTIDE SEQUENCE [LARGE SCALE GENOMIC DNA]</scope>
    <source>
        <strain evidence="9 10">DSM 1801</strain>
    </source>
</reference>
<evidence type="ECO:0000256" key="1">
    <source>
        <dbReference type="ARBA" id="ARBA00007788"/>
    </source>
</evidence>
<comment type="function">
    <text evidence="7">Sigma factors are initiation factors that promote the attachment of RNA polymerase to specific initiation sites and are then released.</text>
</comment>
<dbReference type="PANTHER" id="PTHR30376:SF3">
    <property type="entry name" value="RNA POLYMERASE SIGMA FACTOR RPOH"/>
    <property type="match status" value="1"/>
</dbReference>
<dbReference type="PROSITE" id="PS00716">
    <property type="entry name" value="SIGMA70_2"/>
    <property type="match status" value="1"/>
</dbReference>
<dbReference type="NCBIfam" id="NF006158">
    <property type="entry name" value="PRK08301.1"/>
    <property type="match status" value="1"/>
</dbReference>
<evidence type="ECO:0000256" key="4">
    <source>
        <dbReference type="ARBA" id="ARBA00023082"/>
    </source>
</evidence>
<dbReference type="GO" id="GO:0006352">
    <property type="term" value="P:DNA-templated transcription initiation"/>
    <property type="evidence" value="ECO:0007669"/>
    <property type="project" value="InterPro"/>
</dbReference>
<keyword evidence="2" id="KW-0749">Sporulation</keyword>
<dbReference type="GO" id="GO:0030435">
    <property type="term" value="P:sporulation resulting in formation of a cellular spore"/>
    <property type="evidence" value="ECO:0007669"/>
    <property type="project" value="UniProtKB-KW"/>
</dbReference>
<evidence type="ECO:0000256" key="7">
    <source>
        <dbReference type="RuleBase" id="RU362124"/>
    </source>
</evidence>
<dbReference type="STRING" id="29364.SAMN04487772_10160"/>
<keyword evidence="10" id="KW-1185">Reference proteome</keyword>
<dbReference type="InterPro" id="IPR050813">
    <property type="entry name" value="Sigma-70_Factor"/>
</dbReference>
<dbReference type="PROSITE" id="PS00715">
    <property type="entry name" value="SIGMA70_1"/>
    <property type="match status" value="1"/>
</dbReference>
<sequence>MLLKISLPNKFQFRVIPDLKQILMGQRGDIHYIGGAEVLPAPLDAEEESAVIRCLRTDKDTEAKAILVEHNLRLVVYIAKKFDNTGIGVEDLISIGTIGLIKAINTFNPEKNIKLATYASRCIENEILMYLRRNSKTKMEVSIDEPLNVDWDGNELLLSDILGTDEDIIYRNLEDEVDRKLLNKALNKLSDRERMIVQLRFGLNTEDGNERTQKEVADLLGISQSYISRLEKKIIKRLKKEMLKLE</sequence>
<keyword evidence="3 7" id="KW-0805">Transcription regulation</keyword>
<dbReference type="Proteomes" id="UP000199800">
    <property type="component" value="Unassembled WGS sequence"/>
</dbReference>
<dbReference type="InterPro" id="IPR001387">
    <property type="entry name" value="Cro/C1-type_HTH"/>
</dbReference>
<evidence type="ECO:0000259" key="8">
    <source>
        <dbReference type="PROSITE" id="PS50943"/>
    </source>
</evidence>
<dbReference type="AlphaFoldDB" id="A0A1H9Y1I9"/>
<name>A0A1H9Y1I9_9FIRM</name>
<dbReference type="GO" id="GO:0003677">
    <property type="term" value="F:DNA binding"/>
    <property type="evidence" value="ECO:0007669"/>
    <property type="project" value="UniProtKB-KW"/>
</dbReference>
<dbReference type="InterPro" id="IPR007630">
    <property type="entry name" value="RNA_pol_sigma70_r4"/>
</dbReference>
<dbReference type="NCBIfam" id="TIGR02835">
    <property type="entry name" value="spore_sigmaE"/>
    <property type="match status" value="1"/>
</dbReference>
<dbReference type="InterPro" id="IPR013324">
    <property type="entry name" value="RNA_pol_sigma_r3/r4-like"/>
</dbReference>
<dbReference type="Pfam" id="PF04542">
    <property type="entry name" value="Sigma70_r2"/>
    <property type="match status" value="1"/>
</dbReference>
<evidence type="ECO:0000256" key="2">
    <source>
        <dbReference type="ARBA" id="ARBA00022969"/>
    </source>
</evidence>
<dbReference type="GO" id="GO:0016987">
    <property type="term" value="F:sigma factor activity"/>
    <property type="evidence" value="ECO:0007669"/>
    <property type="project" value="UniProtKB-KW"/>
</dbReference>
<dbReference type="PIRSF" id="PIRSF000770">
    <property type="entry name" value="RNA_pol_sigma-SigE/K"/>
    <property type="match status" value="1"/>
</dbReference>
<keyword evidence="5 7" id="KW-0238">DNA-binding</keyword>
<evidence type="ECO:0000313" key="10">
    <source>
        <dbReference type="Proteomes" id="UP000199800"/>
    </source>
</evidence>
<dbReference type="InterPro" id="IPR007627">
    <property type="entry name" value="RNA_pol_sigma70_r2"/>
</dbReference>
<dbReference type="Pfam" id="PF04545">
    <property type="entry name" value="Sigma70_r4"/>
    <property type="match status" value="1"/>
</dbReference>
<accession>A0A1H9Y1I9</accession>
<dbReference type="RefSeq" id="WP_092474780.1">
    <property type="nucleotide sequence ID" value="NZ_FOHN01000001.1"/>
</dbReference>
<proteinExistence type="inferred from homology"/>
<keyword evidence="6 7" id="KW-0804">Transcription</keyword>
<feature type="domain" description="HTH cro/C1-type" evidence="8">
    <location>
        <begin position="212"/>
        <end position="244"/>
    </location>
</feature>
<keyword evidence="4 7" id="KW-0731">Sigma factor</keyword>
<dbReference type="InterPro" id="IPR036388">
    <property type="entry name" value="WH-like_DNA-bd_sf"/>
</dbReference>
<dbReference type="NCBIfam" id="TIGR02937">
    <property type="entry name" value="sigma70-ECF"/>
    <property type="match status" value="1"/>
</dbReference>
<dbReference type="OrthoDB" id="9809557at2"/>
<evidence type="ECO:0000256" key="6">
    <source>
        <dbReference type="ARBA" id="ARBA00023163"/>
    </source>
</evidence>
<dbReference type="Gene3D" id="1.20.120.1810">
    <property type="match status" value="1"/>
</dbReference>
<gene>
    <name evidence="9" type="ORF">SAMN04487772_10160</name>
</gene>